<evidence type="ECO:0000256" key="1">
    <source>
        <dbReference type="SAM" id="MobiDB-lite"/>
    </source>
</evidence>
<comment type="caution">
    <text evidence="2">The sequence shown here is derived from an EMBL/GenBank/DDBJ whole genome shotgun (WGS) entry which is preliminary data.</text>
</comment>
<evidence type="ECO:0000313" key="3">
    <source>
        <dbReference type="Proteomes" id="UP001066276"/>
    </source>
</evidence>
<feature type="compositionally biased region" description="Basic residues" evidence="1">
    <location>
        <begin position="53"/>
        <end position="66"/>
    </location>
</feature>
<organism evidence="2 3">
    <name type="scientific">Pleurodeles waltl</name>
    <name type="common">Iberian ribbed newt</name>
    <dbReference type="NCBI Taxonomy" id="8319"/>
    <lineage>
        <taxon>Eukaryota</taxon>
        <taxon>Metazoa</taxon>
        <taxon>Chordata</taxon>
        <taxon>Craniata</taxon>
        <taxon>Vertebrata</taxon>
        <taxon>Euteleostomi</taxon>
        <taxon>Amphibia</taxon>
        <taxon>Batrachia</taxon>
        <taxon>Caudata</taxon>
        <taxon>Salamandroidea</taxon>
        <taxon>Salamandridae</taxon>
        <taxon>Pleurodelinae</taxon>
        <taxon>Pleurodeles</taxon>
    </lineage>
</organism>
<dbReference type="Proteomes" id="UP001066276">
    <property type="component" value="Chromosome 11"/>
</dbReference>
<sequence>MLLGSYTAGCRSKDERGRAWVAPGPAGSRGGEGPLGSSGPGAGDPDCLSAVNRQRHPKRKKRRGRLPRREPPGVLCRGVSSQTGCAGREVLELPEPHPGDLHPPGPLRSRAAHHSSAGGWTWFWGPPVPAGSDDSRGPGAAPSGVRLPAVRLDCGALGPRPHR</sequence>
<dbReference type="EMBL" id="JANPWB010000015">
    <property type="protein sequence ID" value="KAJ1090508.1"/>
    <property type="molecule type" value="Genomic_DNA"/>
</dbReference>
<accession>A0AAV7LNP3</accession>
<protein>
    <submittedName>
        <fullName evidence="2">Uncharacterized protein</fullName>
    </submittedName>
</protein>
<feature type="compositionally biased region" description="Gly residues" evidence="1">
    <location>
        <begin position="27"/>
        <end position="42"/>
    </location>
</feature>
<feature type="region of interest" description="Disordered" evidence="1">
    <location>
        <begin position="1"/>
        <end position="146"/>
    </location>
</feature>
<feature type="compositionally biased region" description="Basic and acidic residues" evidence="1">
    <location>
        <begin position="89"/>
        <end position="100"/>
    </location>
</feature>
<name>A0AAV7LNP3_PLEWA</name>
<gene>
    <name evidence="2" type="ORF">NDU88_003640</name>
</gene>
<reference evidence="2" key="1">
    <citation type="journal article" date="2022" name="bioRxiv">
        <title>Sequencing and chromosome-scale assembly of the giantPleurodeles waltlgenome.</title>
        <authorList>
            <person name="Brown T."/>
            <person name="Elewa A."/>
            <person name="Iarovenko S."/>
            <person name="Subramanian E."/>
            <person name="Araus A.J."/>
            <person name="Petzold A."/>
            <person name="Susuki M."/>
            <person name="Suzuki K.-i.T."/>
            <person name="Hayashi T."/>
            <person name="Toyoda A."/>
            <person name="Oliveira C."/>
            <person name="Osipova E."/>
            <person name="Leigh N.D."/>
            <person name="Simon A."/>
            <person name="Yun M.H."/>
        </authorList>
    </citation>
    <scope>NUCLEOTIDE SEQUENCE</scope>
    <source>
        <strain evidence="2">20211129_DDA</strain>
        <tissue evidence="2">Liver</tissue>
    </source>
</reference>
<keyword evidence="3" id="KW-1185">Reference proteome</keyword>
<dbReference type="AlphaFoldDB" id="A0AAV7LNP3"/>
<proteinExistence type="predicted"/>
<evidence type="ECO:0000313" key="2">
    <source>
        <dbReference type="EMBL" id="KAJ1090508.1"/>
    </source>
</evidence>